<dbReference type="GeneID" id="92361573"/>
<evidence type="ECO:0000256" key="1">
    <source>
        <dbReference type="SAM" id="MobiDB-lite"/>
    </source>
</evidence>
<dbReference type="InterPro" id="IPR056040">
    <property type="entry name" value="DUF7623"/>
</dbReference>
<dbReference type="Pfam" id="PF13236">
    <property type="entry name" value="CLU"/>
    <property type="match status" value="1"/>
</dbReference>
<dbReference type="PROSITE" id="PS50096">
    <property type="entry name" value="IQ"/>
    <property type="match status" value="1"/>
</dbReference>
<protein>
    <recommendedName>
        <fullName evidence="2">Clu domain-containing protein</fullName>
    </recommendedName>
</protein>
<reference evidence="4" key="1">
    <citation type="journal article" date="2021" name="Microbiol. Resour. Announc.">
        <title>LGAAP: Leishmaniinae Genome Assembly and Annotation Pipeline.</title>
        <authorList>
            <person name="Almutairi H."/>
            <person name="Urbaniak M.D."/>
            <person name="Bates M.D."/>
            <person name="Jariyapan N."/>
            <person name="Kwakye-Nuako G."/>
            <person name="Thomaz-Soccol V."/>
            <person name="Al-Salem W.S."/>
            <person name="Dillon R.J."/>
            <person name="Bates P.A."/>
            <person name="Gatherer D."/>
        </authorList>
    </citation>
    <scope>NUCLEOTIDE SEQUENCE [LARGE SCALE GENOMIC DNA]</scope>
</reference>
<sequence>MPRPASSTPVRSAAGVSFNSEHNAKAASLGTTCQDRSASSNGSRWATEGRLAICKNPSFPIQQTAPKSYLAACAEITPKGRNWNAEFQLAWEMENHTLELADLRMRTLHQLERDFEGEAVGTVVKIVRLEKDMPAELLNFVQCFRVRNIFFRVLPDSRSGRNYVASLRGILQSDSRLLSVPLSTMFYYRGMPVLAQALVPMSTQPKRLYGSNSTNDVEVEAELTFIAEALHISLPDSSMEVYEALDGRYYVTNSNATLTPLFVDDTIMKRQEMLRVCPEVVEGADNTMQVLDDGVLQETVLQVCCSSTPATVSATLTGVCEYLHARGVNLCLLKQVARRLLLSSDYDARAVEQAVELLACEMLCRSLKQEFYIEIQGKRTAYDELFLKRTLSKYFGMLFAPSPQFRVKFLNVVSKKYGITSEDRDLIDVLVSFRAEWKPRIMDRVCHLLGATIRKENGSVHVAWRPYANSSVLPRLVDPSVAMQLAAVYSGARTEPSHWYAFCMPLRWKVACWQRNFSEALSLVREDATAQEKRTGPLQLIRLRMELAVCHVSFQTRDWPQIQEGRSRFPAVLAGYEEWASLKTQGRHCIEYGFWLVDVAEALMEAPAELRGCVEEAVHYFYTAIARMPAYLRSEHGAWLHLQPYTGLLRCKKLLPSCSVDTCALVRHSLELSRVGWASDFFINFLRELGRQLEYEGWFEDAIQVLLTAVSLSKEKPTVAADLHTLLMDAAHVYRSWDLRMHADVCMALTQEAVSHASQYYGVESREYGVVLNNRGAIEIELGRLDHAKQTLRNAGAALDAAGVSHGDPDYDAYVRNVAMLLQRRHPSQTPPTPLHRFLRRFPFMESACQGLPWDDIRPLEDGLFAELARRRAQEADGTDEAYRLEADMKQRVGELFRVLLSGATLKQYPFLPAQVEGVYVEGLSLPHDRIFLELATQLHRMPARSPAQRLQERLMLAYVAVKARRTVGRRAYEHHIEDTFLNLFGASVNTMLPVDFSEVVEDAEVESLMHEYERMKAHRADATELEEAQARLGHRVDAFESEQWGWRQSISTWLPDRLLHSCYLRDLSRDGALRDLLAARQHAGRTGESVMPHDVLEARIAALCMSIWERGQLDRLYCRSESHQLQQRYRLSSPRVHLQPLSAIFEDLLEPWNASLYASADPDNRDSIVAAVHRRGRLNADAEYLEQWYPGLRETQCPAWMLVGLPHRFDAAYQRAHRKWQKSDASKSAATLARLRQYVAFTEARAHKARVGTMRLRLRTEAMYSFLRVRYDGVHALDLALGDDRVFGENYEEYMRLSSEVELPARRLQSCEERMRARAAVLAQQLRQREAALQQRFGSYLRSSDNPPQWSSTFIEYTPCVVHCEQYHIAHTLEAIGSKSARYSSRCAHEVRSYIRNISHDQFQRQLLRRSFDEEVAERYPYVPLMPGASVSISTIPFESRHEFRMLHATLFAPPPEAEEAVEGPTKKRRAATPVTTPLLCASLRAYQVSSVANKARQLASIVEEMTKEEMEAQRRLVEAFPGIPYAILGVPTTQLLFPSDFEQQWSRAAKEGFNGPSTPGVYSTLVQCAASARALTLARQYLDELSLTSQPFLLYATRQCVSLRHLPLRSDRRYARLLHSYDALLGRSSATSPKCSLQRVRLAARADVLAVRATRQWHSLLRQFHQPPELSEDQLAYLQQHPEILQTAPRQNNGRINQEITHAIVDELANHQRQETEQAIAHEQLDKDVPFLYPVMQVEDVTGDSSILPSPPQVRHTCDDTFRIATDTDDAEHRLSNSIAETISDAKPAALQRNHLPSTPQPTTDPEPTEAFPDHREIIRDLRKRYLFLRLHEEDGWLEALLADEAFVRLGAEHAELMRDPVKNAAALRSVEDAMNERGDAVAEALRRAAAVADLTARYPFLRLHEEDGWLEALLADEAFVRLGAEHAELMRDPVKNAAALRSVEDAMNERGDAVAEALRRAAAVADLTARYPFLRLHEEDGWLEALLADEAFVRLGAEHAELMRDPVKNAAALRSVEDAMNERGDAVAEALRRAAAVADLTARYPFLRLHEEDGWLEALLADEAFVRLGAEHAELMRDPVKNAAALRSVEDAMNERGDAVAEALRRAAAVADLTARYPLLRLHEEDGWLEALLADEAFVRLGAEHAELMRDPVKNAAALRSVEDAMNERGDAVAEALRRAAAVADLTARYPFLRLHEEDGWLEALLADEAFVRLGAEHAELMRDPVKNAAALRSVEDAMNERCSFLGALLCESGFRELVRSLSEEEEGLRLNATLSEAGERCSICVSYCSMQEAVDRSSLVREESEERASFESSFHCSWATLCDDLKVRCLEALEECVVEEAVSYNLLLSEEKDARAAFVLQQASEEEVMMRVMIVAAEKAAAQVLADAVSSDVDEAMRQLLMRMQEALAECELNEVESRRYVTAGEAVARAQFAITALFSEESLQRKVIQQHEEDSAMQTAAQESLESEAVTREVQSKLTKASMLCIGQEAMARRALEVRETEMREALARNVTSHAEALSRSEAQRRLVVQKEVLARSDVELDETRARALLEGKWQLLEKCVAAWQQPATESHKTHPSLERGNASPSMMDYSTAATVYLEHSAILLQRIGRGRLLRKKLQNRLANRRRDILKQGVSRILAEEFTERRSILEDEYVQRQGLHDQYSCAVPMALFDDPVDLALQQLVMAEESERGNILDDYMVARDAIERAEHKQFLKKNTLVSASEAPLSSDDDEVGETPLSGFLHGTESALMAGDRQTRFRARYKGFELDALGRFLLDYEKDLNHMQTMLTDFRRYVAMVHDQLKVVRDRAAQEVVRGGTGAMWVPARPLPLADLVRGPSTQYEGKRAQRAL</sequence>
<dbReference type="KEGG" id="loi:92361573"/>
<comment type="caution">
    <text evidence="3">The sequence shown here is derived from an EMBL/GenBank/DDBJ whole genome shotgun (WGS) entry which is preliminary data.</text>
</comment>
<proteinExistence type="predicted"/>
<dbReference type="Pfam" id="PF24610">
    <property type="entry name" value="DUF7623"/>
    <property type="match status" value="7"/>
</dbReference>
<keyword evidence="4" id="KW-1185">Reference proteome</keyword>
<evidence type="ECO:0000313" key="3">
    <source>
        <dbReference type="EMBL" id="KAG5482447.1"/>
    </source>
</evidence>
<organism evidence="3 4">
    <name type="scientific">Leishmania orientalis</name>
    <dbReference type="NCBI Taxonomy" id="2249476"/>
    <lineage>
        <taxon>Eukaryota</taxon>
        <taxon>Discoba</taxon>
        <taxon>Euglenozoa</taxon>
        <taxon>Kinetoplastea</taxon>
        <taxon>Metakinetoplastina</taxon>
        <taxon>Trypanosomatida</taxon>
        <taxon>Trypanosomatidae</taxon>
        <taxon>Leishmaniinae</taxon>
        <taxon>Leishmania</taxon>
    </lineage>
</organism>
<dbReference type="PANTHER" id="PTHR12601">
    <property type="entry name" value="EUKARYOTIC TRANSLATION INITIATION FACTOR 3 SUBUNIT EIF-3"/>
    <property type="match status" value="1"/>
</dbReference>
<dbReference type="RefSeq" id="XP_067064453.1">
    <property type="nucleotide sequence ID" value="XM_067207639.1"/>
</dbReference>
<gene>
    <name evidence="3" type="ORF">LSCM4_05707</name>
</gene>
<evidence type="ECO:0000313" key="4">
    <source>
        <dbReference type="Proteomes" id="UP000674143"/>
    </source>
</evidence>
<dbReference type="SMR" id="A0A836HAA0"/>
<feature type="domain" description="Clu" evidence="2">
    <location>
        <begin position="57"/>
        <end position="284"/>
    </location>
</feature>
<name>A0A836HAA0_9TRYP</name>
<dbReference type="InterPro" id="IPR025697">
    <property type="entry name" value="CLU_dom"/>
</dbReference>
<accession>A0A836HAA0</accession>
<feature type="region of interest" description="Disordered" evidence="1">
    <location>
        <begin position="1786"/>
        <end position="1813"/>
    </location>
</feature>
<dbReference type="EMBL" id="JAFHLR010000016">
    <property type="protein sequence ID" value="KAG5482447.1"/>
    <property type="molecule type" value="Genomic_DNA"/>
</dbReference>
<dbReference type="PROSITE" id="PS51823">
    <property type="entry name" value="CLU"/>
    <property type="match status" value="1"/>
</dbReference>
<evidence type="ECO:0000259" key="2">
    <source>
        <dbReference type="PROSITE" id="PS51823"/>
    </source>
</evidence>
<reference evidence="4" key="2">
    <citation type="journal article" date="2021" name="Sci. Data">
        <title>Chromosome-scale genome sequencing, assembly and annotation of six genomes from subfamily Leishmaniinae.</title>
        <authorList>
            <person name="Almutairi H."/>
            <person name="Urbaniak M.D."/>
            <person name="Bates M.D."/>
            <person name="Jariyapan N."/>
            <person name="Kwakye-Nuako G."/>
            <person name="Thomaz Soccol V."/>
            <person name="Al-Salem W.S."/>
            <person name="Dillon R.J."/>
            <person name="Bates P.A."/>
            <person name="Gatherer D."/>
        </authorList>
    </citation>
    <scope>NUCLEOTIDE SEQUENCE [LARGE SCALE GENOMIC DNA]</scope>
</reference>
<dbReference type="Proteomes" id="UP000674143">
    <property type="component" value="Unassembled WGS sequence"/>
</dbReference>
<dbReference type="InterPro" id="IPR027523">
    <property type="entry name" value="CLU_prot"/>
</dbReference>